<evidence type="ECO:0000256" key="2">
    <source>
        <dbReference type="PROSITE-ProRule" id="PRU00035"/>
    </source>
</evidence>
<evidence type="ECO:0000313" key="6">
    <source>
        <dbReference type="Proteomes" id="UP000541558"/>
    </source>
</evidence>
<dbReference type="GO" id="GO:0006357">
    <property type="term" value="P:regulation of transcription by RNA polymerase II"/>
    <property type="evidence" value="ECO:0007669"/>
    <property type="project" value="TreeGrafter"/>
</dbReference>
<evidence type="ECO:0000256" key="1">
    <source>
        <dbReference type="ARBA" id="ARBA00023117"/>
    </source>
</evidence>
<feature type="region of interest" description="Disordered" evidence="3">
    <location>
        <begin position="386"/>
        <end position="409"/>
    </location>
</feature>
<name>A0A8H5BBG0_9AGAR</name>
<dbReference type="Proteomes" id="UP000541558">
    <property type="component" value="Unassembled WGS sequence"/>
</dbReference>
<dbReference type="InterPro" id="IPR001487">
    <property type="entry name" value="Bromodomain"/>
</dbReference>
<evidence type="ECO:0000256" key="3">
    <source>
        <dbReference type="SAM" id="MobiDB-lite"/>
    </source>
</evidence>
<dbReference type="Pfam" id="PF00439">
    <property type="entry name" value="Bromodomain"/>
    <property type="match status" value="1"/>
</dbReference>
<feature type="region of interest" description="Disordered" evidence="3">
    <location>
        <begin position="189"/>
        <end position="279"/>
    </location>
</feature>
<dbReference type="CDD" id="cd04369">
    <property type="entry name" value="Bromodomain"/>
    <property type="match status" value="1"/>
</dbReference>
<dbReference type="GO" id="GO:0006325">
    <property type="term" value="P:chromatin organization"/>
    <property type="evidence" value="ECO:0007669"/>
    <property type="project" value="UniProtKB-ARBA"/>
</dbReference>
<feature type="compositionally biased region" description="Polar residues" evidence="3">
    <location>
        <begin position="249"/>
        <end position="259"/>
    </location>
</feature>
<comment type="caution">
    <text evidence="5">The sequence shown here is derived from an EMBL/GenBank/DDBJ whole genome shotgun (WGS) entry which is preliminary data.</text>
</comment>
<dbReference type="GO" id="GO:0005634">
    <property type="term" value="C:nucleus"/>
    <property type="evidence" value="ECO:0007669"/>
    <property type="project" value="TreeGrafter"/>
</dbReference>
<dbReference type="SUPFAM" id="SSF47370">
    <property type="entry name" value="Bromodomain"/>
    <property type="match status" value="1"/>
</dbReference>
<feature type="domain" description="Bromo" evidence="4">
    <location>
        <begin position="91"/>
        <end position="161"/>
    </location>
</feature>
<dbReference type="PANTHER" id="PTHR22881">
    <property type="entry name" value="BROMODOMAIN CONTAINING PROTEIN"/>
    <property type="match status" value="1"/>
</dbReference>
<dbReference type="SMART" id="SM00297">
    <property type="entry name" value="BROMO"/>
    <property type="match status" value="1"/>
</dbReference>
<keyword evidence="1 2" id="KW-0103">Bromodomain</keyword>
<dbReference type="PROSITE" id="PS50014">
    <property type="entry name" value="BROMODOMAIN_2"/>
    <property type="match status" value="1"/>
</dbReference>
<dbReference type="OrthoDB" id="21449at2759"/>
<feature type="region of interest" description="Disordered" evidence="3">
    <location>
        <begin position="1"/>
        <end position="27"/>
    </location>
</feature>
<dbReference type="Gene3D" id="1.20.920.10">
    <property type="entry name" value="Bromodomain-like"/>
    <property type="match status" value="1"/>
</dbReference>
<feature type="compositionally biased region" description="Polar residues" evidence="3">
    <location>
        <begin position="1"/>
        <end position="21"/>
    </location>
</feature>
<dbReference type="EMBL" id="JAACJK010000171">
    <property type="protein sequence ID" value="KAF5320181.1"/>
    <property type="molecule type" value="Genomic_DNA"/>
</dbReference>
<feature type="region of interest" description="Disordered" evidence="3">
    <location>
        <begin position="607"/>
        <end position="640"/>
    </location>
</feature>
<reference evidence="5 6" key="1">
    <citation type="journal article" date="2020" name="ISME J.">
        <title>Uncovering the hidden diversity of litter-decomposition mechanisms in mushroom-forming fungi.</title>
        <authorList>
            <person name="Floudas D."/>
            <person name="Bentzer J."/>
            <person name="Ahren D."/>
            <person name="Johansson T."/>
            <person name="Persson P."/>
            <person name="Tunlid A."/>
        </authorList>
    </citation>
    <scope>NUCLEOTIDE SEQUENCE [LARGE SCALE GENOMIC DNA]</scope>
    <source>
        <strain evidence="5 6">CBS 175.51</strain>
    </source>
</reference>
<feature type="compositionally biased region" description="Acidic residues" evidence="3">
    <location>
        <begin position="189"/>
        <end position="213"/>
    </location>
</feature>
<evidence type="ECO:0000259" key="4">
    <source>
        <dbReference type="PROSITE" id="PS50014"/>
    </source>
</evidence>
<sequence>MDSFSSNNFSRTESYHSKPSNSGSSGLKLVLPSLKSVLAAKSSKKSKPRSTSFSYPPPVEDVIEIVDKKPPRPTKLKPLKEVLSKLIVQIKRKDDYAFFLHPVDAQNVPGYLDVVKSPMDLGTMSEKVARGRYKSLEEFASDLRLVTTNAKIFNPPGSIYYTEADKIEAFSMEHINRAAGTVIQHEADWTIDIENEDDTPTVNVEEEEEERMDVDDQSRARSVSVQSQPQPQSTTTRRGPRGPYKKHNQPVTTSGQVSESVDAEGRLPGSKDGIGAFPPGSDWAKTMLSLKLKGKKYKTKKERMRIEREGPPVLPEGSLDYTEMEDPFSVLSSLVPDPPSRPTLTPLYPPMFINESLSYPAATSVPLTHTPPTVPSPNEKRRHWIVSRNVNSRQRGRDRDDETEAVEGPSWQVPREAHASDFGSFALLAGELAEEMRRRGMSPCTVQEGQEQEGNFDLLRETLEVPAQTELKPSTSFWTREKAAEGESYLCDLVYGGVDGLAYVRSLAEFMQYGDNVPPLAKWVEENIVDELTGGGHSLLKSVAESVEGRAEPTGQMATSLNVYPAANTALAQLRSISTHKIDMAALIKIPNELFLSEEEWHGKELKERRKQAAVSAEVKNDAKAGDSMEVEEPEPSWMAAAAPNKEPDAELEGPEELKEVLDYVAAVIIDLNRRNLAPKPPSEDDSSVEDPVLRNLRLNLLALAKRAPLDTIARLPKDLVPEHIRQFVPTLGSS</sequence>
<organism evidence="5 6">
    <name type="scientific">Ephemerocybe angulata</name>
    <dbReference type="NCBI Taxonomy" id="980116"/>
    <lineage>
        <taxon>Eukaryota</taxon>
        <taxon>Fungi</taxon>
        <taxon>Dikarya</taxon>
        <taxon>Basidiomycota</taxon>
        <taxon>Agaricomycotina</taxon>
        <taxon>Agaricomycetes</taxon>
        <taxon>Agaricomycetidae</taxon>
        <taxon>Agaricales</taxon>
        <taxon>Agaricineae</taxon>
        <taxon>Psathyrellaceae</taxon>
        <taxon>Ephemerocybe</taxon>
    </lineage>
</organism>
<accession>A0A8H5BBG0</accession>
<protein>
    <recommendedName>
        <fullName evidence="4">Bromo domain-containing protein</fullName>
    </recommendedName>
</protein>
<feature type="compositionally biased region" description="Basic residues" evidence="3">
    <location>
        <begin position="238"/>
        <end position="248"/>
    </location>
</feature>
<dbReference type="PANTHER" id="PTHR22881:SF27">
    <property type="entry name" value="BROMODOMAIN CONTAINING 7_9"/>
    <property type="match status" value="1"/>
</dbReference>
<dbReference type="InterPro" id="IPR051831">
    <property type="entry name" value="Bromodomain_contain_prot"/>
</dbReference>
<dbReference type="InterPro" id="IPR036427">
    <property type="entry name" value="Bromodomain-like_sf"/>
</dbReference>
<keyword evidence="6" id="KW-1185">Reference proteome</keyword>
<evidence type="ECO:0000313" key="5">
    <source>
        <dbReference type="EMBL" id="KAF5320181.1"/>
    </source>
</evidence>
<dbReference type="AlphaFoldDB" id="A0A8H5BBG0"/>
<feature type="compositionally biased region" description="Low complexity" evidence="3">
    <location>
        <begin position="221"/>
        <end position="237"/>
    </location>
</feature>
<dbReference type="PRINTS" id="PR00503">
    <property type="entry name" value="BROMODOMAIN"/>
</dbReference>
<gene>
    <name evidence="5" type="ORF">D9611_010378</name>
</gene>
<proteinExistence type="predicted"/>